<reference evidence="2" key="1">
    <citation type="submission" date="2023-03" db="EMBL/GenBank/DDBJ databases">
        <authorList>
            <person name="Steffen K."/>
            <person name="Cardenas P."/>
        </authorList>
    </citation>
    <scope>NUCLEOTIDE SEQUENCE</scope>
</reference>
<dbReference type="Proteomes" id="UP001174909">
    <property type="component" value="Unassembled WGS sequence"/>
</dbReference>
<sequence length="106" mass="11224">MQVLQPVGAPVLILAAVLVTTYAASCTVDSQDKCRCSESASSLLDVGCIFKYPYEFHGTIDDTTYTFRFSPCGDTECEPQNGTVSISLSLPLSLLSAATSACNSQT</sequence>
<protein>
    <submittedName>
        <fullName evidence="2">Uncharacterized protein</fullName>
    </submittedName>
</protein>
<dbReference type="EMBL" id="CASHTH010002053">
    <property type="protein sequence ID" value="CAI8024103.1"/>
    <property type="molecule type" value="Genomic_DNA"/>
</dbReference>
<proteinExistence type="predicted"/>
<dbReference type="AlphaFoldDB" id="A0AA35S604"/>
<evidence type="ECO:0000313" key="2">
    <source>
        <dbReference type="EMBL" id="CAI8024103.1"/>
    </source>
</evidence>
<evidence type="ECO:0000313" key="3">
    <source>
        <dbReference type="Proteomes" id="UP001174909"/>
    </source>
</evidence>
<keyword evidence="3" id="KW-1185">Reference proteome</keyword>
<keyword evidence="1" id="KW-0732">Signal</keyword>
<feature type="signal peptide" evidence="1">
    <location>
        <begin position="1"/>
        <end position="23"/>
    </location>
</feature>
<feature type="chain" id="PRO_5041300366" evidence="1">
    <location>
        <begin position="24"/>
        <end position="106"/>
    </location>
</feature>
<name>A0AA35S604_GEOBA</name>
<comment type="caution">
    <text evidence="2">The sequence shown here is derived from an EMBL/GenBank/DDBJ whole genome shotgun (WGS) entry which is preliminary data.</text>
</comment>
<organism evidence="2 3">
    <name type="scientific">Geodia barretti</name>
    <name type="common">Barrett's horny sponge</name>
    <dbReference type="NCBI Taxonomy" id="519541"/>
    <lineage>
        <taxon>Eukaryota</taxon>
        <taxon>Metazoa</taxon>
        <taxon>Porifera</taxon>
        <taxon>Demospongiae</taxon>
        <taxon>Heteroscleromorpha</taxon>
        <taxon>Tetractinellida</taxon>
        <taxon>Astrophorina</taxon>
        <taxon>Geodiidae</taxon>
        <taxon>Geodia</taxon>
    </lineage>
</organism>
<evidence type="ECO:0000256" key="1">
    <source>
        <dbReference type="SAM" id="SignalP"/>
    </source>
</evidence>
<feature type="non-terminal residue" evidence="2">
    <location>
        <position position="106"/>
    </location>
</feature>
<accession>A0AA35S604</accession>
<gene>
    <name evidence="2" type="ORF">GBAR_LOCUS14033</name>
</gene>